<dbReference type="Proteomes" id="UP000760494">
    <property type="component" value="Unassembled WGS sequence"/>
</dbReference>
<evidence type="ECO:0000313" key="2">
    <source>
        <dbReference type="Proteomes" id="UP000760494"/>
    </source>
</evidence>
<proteinExistence type="predicted"/>
<comment type="caution">
    <text evidence="1">The sequence shown here is derived from an EMBL/GenBank/DDBJ whole genome shotgun (WGS) entry which is preliminary data.</text>
</comment>
<accession>A0A9Q9UEJ0</accession>
<protein>
    <submittedName>
        <fullName evidence="1">Uncharacterized protein</fullName>
    </submittedName>
</protein>
<reference evidence="1" key="1">
    <citation type="submission" date="2019-05" db="EMBL/GenBank/DDBJ databases">
        <authorList>
            <person name="Piombo E."/>
        </authorList>
    </citation>
    <scope>NUCLEOTIDE SEQUENCE</scope>
    <source>
        <strain evidence="1">C2S</strain>
    </source>
</reference>
<dbReference type="AlphaFoldDB" id="A0A9Q9UEJ0"/>
<feature type="non-terminal residue" evidence="1">
    <location>
        <position position="1"/>
    </location>
</feature>
<gene>
    <name evidence="1" type="ORF">C2S_2349</name>
</gene>
<dbReference type="EMBL" id="CABFJX010000396">
    <property type="protein sequence ID" value="VTT79201.1"/>
    <property type="molecule type" value="Genomic_DNA"/>
</dbReference>
<sequence>IADNVAFGYGKTVEWTKHKMRTLAAPGDTVAVSFLLLAIPLVAQIASSVVQGWRNDCLVACDAGALCHRHYAYQTLPRRLSAAFAIQRFCGLKVKGSHLGNKIVAPNCVGVTVQVDWDLKRNQCRLQQEGF</sequence>
<name>A0A9Q9UEJ0_FUSFU</name>
<organism evidence="1 2">
    <name type="scientific">Fusarium fujikuroi</name>
    <name type="common">Bakanae and foot rot disease fungus</name>
    <name type="synonym">Gibberella fujikuroi</name>
    <dbReference type="NCBI Taxonomy" id="5127"/>
    <lineage>
        <taxon>Eukaryota</taxon>
        <taxon>Fungi</taxon>
        <taxon>Dikarya</taxon>
        <taxon>Ascomycota</taxon>
        <taxon>Pezizomycotina</taxon>
        <taxon>Sordariomycetes</taxon>
        <taxon>Hypocreomycetidae</taxon>
        <taxon>Hypocreales</taxon>
        <taxon>Nectriaceae</taxon>
        <taxon>Fusarium</taxon>
        <taxon>Fusarium fujikuroi species complex</taxon>
    </lineage>
</organism>
<evidence type="ECO:0000313" key="1">
    <source>
        <dbReference type="EMBL" id="VTT79201.1"/>
    </source>
</evidence>